<dbReference type="RefSeq" id="WP_123040181.1">
    <property type="nucleotide sequence ID" value="NZ_CP033433.1"/>
</dbReference>
<feature type="transmembrane region" description="Helical" evidence="5">
    <location>
        <begin position="70"/>
        <end position="89"/>
    </location>
</feature>
<evidence type="ECO:0000256" key="2">
    <source>
        <dbReference type="ARBA" id="ARBA00022692"/>
    </source>
</evidence>
<evidence type="ECO:0000256" key="3">
    <source>
        <dbReference type="ARBA" id="ARBA00022989"/>
    </source>
</evidence>
<keyword evidence="3 5" id="KW-1133">Transmembrane helix</keyword>
<evidence type="ECO:0000256" key="5">
    <source>
        <dbReference type="SAM" id="Phobius"/>
    </source>
</evidence>
<sequence>MNVLAIVLEALLGLAFVMAGIMKIAGVQMHVDNFNRWKLPQWFRPITGIVELAGGAAMLAGIWVKGLPALAGILLGITMLVGVLVHVRIRDTAKNTVPAVVLLILAVVVLLIQGPDLDQLFG</sequence>
<reference evidence="6 7" key="1">
    <citation type="submission" date="2018-10" db="EMBL/GenBank/DDBJ databases">
        <title>Genome Sequence of Cohnella sp.</title>
        <authorList>
            <person name="Srinivasan S."/>
            <person name="Kim M.K."/>
        </authorList>
    </citation>
    <scope>NUCLEOTIDE SEQUENCE [LARGE SCALE GENOMIC DNA]</scope>
    <source>
        <strain evidence="6 7">18JY8-7</strain>
    </source>
</reference>
<dbReference type="GO" id="GO:0016020">
    <property type="term" value="C:membrane"/>
    <property type="evidence" value="ECO:0007669"/>
    <property type="project" value="UniProtKB-SubCell"/>
</dbReference>
<feature type="transmembrane region" description="Helical" evidence="5">
    <location>
        <begin position="6"/>
        <end position="25"/>
    </location>
</feature>
<feature type="transmembrane region" description="Helical" evidence="5">
    <location>
        <begin position="96"/>
        <end position="114"/>
    </location>
</feature>
<dbReference type="AlphaFoldDB" id="A0A3G3JW99"/>
<evidence type="ECO:0000313" key="7">
    <source>
        <dbReference type="Proteomes" id="UP000269097"/>
    </source>
</evidence>
<accession>A0A3G3JW99</accession>
<keyword evidence="4 5" id="KW-0472">Membrane</keyword>
<organism evidence="6 7">
    <name type="scientific">Cohnella candidum</name>
    <dbReference type="NCBI Taxonomy" id="2674991"/>
    <lineage>
        <taxon>Bacteria</taxon>
        <taxon>Bacillati</taxon>
        <taxon>Bacillota</taxon>
        <taxon>Bacilli</taxon>
        <taxon>Bacillales</taxon>
        <taxon>Paenibacillaceae</taxon>
        <taxon>Cohnella</taxon>
    </lineage>
</organism>
<keyword evidence="7" id="KW-1185">Reference proteome</keyword>
<proteinExistence type="predicted"/>
<name>A0A3G3JW99_9BACL</name>
<protein>
    <submittedName>
        <fullName evidence="6">DoxX family protein</fullName>
    </submittedName>
</protein>
<dbReference type="KEGG" id="coh:EAV92_05765"/>
<dbReference type="EMBL" id="CP033433">
    <property type="protein sequence ID" value="AYQ72121.1"/>
    <property type="molecule type" value="Genomic_DNA"/>
</dbReference>
<gene>
    <name evidence="6" type="ORF">EAV92_05765</name>
</gene>
<feature type="transmembrane region" description="Helical" evidence="5">
    <location>
        <begin position="46"/>
        <end position="64"/>
    </location>
</feature>
<evidence type="ECO:0000313" key="6">
    <source>
        <dbReference type="EMBL" id="AYQ72121.1"/>
    </source>
</evidence>
<evidence type="ECO:0000256" key="1">
    <source>
        <dbReference type="ARBA" id="ARBA00004141"/>
    </source>
</evidence>
<keyword evidence="2 5" id="KW-0812">Transmembrane</keyword>
<dbReference type="Proteomes" id="UP000269097">
    <property type="component" value="Chromosome"/>
</dbReference>
<dbReference type="InterPro" id="IPR032808">
    <property type="entry name" value="DoxX"/>
</dbReference>
<evidence type="ECO:0000256" key="4">
    <source>
        <dbReference type="ARBA" id="ARBA00023136"/>
    </source>
</evidence>
<comment type="subcellular location">
    <subcellularLocation>
        <location evidence="1">Membrane</location>
        <topology evidence="1">Multi-pass membrane protein</topology>
    </subcellularLocation>
</comment>
<dbReference type="Pfam" id="PF13564">
    <property type="entry name" value="DoxX_2"/>
    <property type="match status" value="1"/>
</dbReference>